<dbReference type="Pfam" id="PF08276">
    <property type="entry name" value="PAN_2"/>
    <property type="match status" value="1"/>
</dbReference>
<feature type="signal peptide" evidence="19">
    <location>
        <begin position="1"/>
        <end position="19"/>
    </location>
</feature>
<keyword evidence="7 17" id="KW-0547">Nucleotide-binding</keyword>
<dbReference type="InterPro" id="IPR024171">
    <property type="entry name" value="SRK-like_kinase"/>
</dbReference>
<keyword evidence="9 17" id="KW-0067">ATP-binding</keyword>
<keyword evidence="24" id="KW-1185">Reference proteome</keyword>
<dbReference type="Pfam" id="PF00954">
    <property type="entry name" value="S_locus_glycop"/>
    <property type="match status" value="1"/>
</dbReference>
<evidence type="ECO:0000313" key="24">
    <source>
        <dbReference type="Proteomes" id="UP000077755"/>
    </source>
</evidence>
<dbReference type="SUPFAM" id="SSF56112">
    <property type="entry name" value="Protein kinase-like (PK-like)"/>
    <property type="match status" value="1"/>
</dbReference>
<evidence type="ECO:0000256" key="18">
    <source>
        <dbReference type="PROSITE-ProRule" id="PRU10141"/>
    </source>
</evidence>
<evidence type="ECO:0000259" key="22">
    <source>
        <dbReference type="PROSITE" id="PS50948"/>
    </source>
</evidence>
<evidence type="ECO:0000256" key="1">
    <source>
        <dbReference type="ARBA" id="ARBA00004479"/>
    </source>
</evidence>
<evidence type="ECO:0000256" key="8">
    <source>
        <dbReference type="ARBA" id="ARBA00022777"/>
    </source>
</evidence>
<evidence type="ECO:0000256" key="10">
    <source>
        <dbReference type="ARBA" id="ARBA00022989"/>
    </source>
</evidence>
<dbReference type="SUPFAM" id="SSF51110">
    <property type="entry name" value="alpha-D-mannose-specific plant lectins"/>
    <property type="match status" value="1"/>
</dbReference>
<dbReference type="PROSITE" id="PS00108">
    <property type="entry name" value="PROTEIN_KINASE_ST"/>
    <property type="match status" value="1"/>
</dbReference>
<dbReference type="Proteomes" id="UP000077755">
    <property type="component" value="Chromosome 4"/>
</dbReference>
<proteinExistence type="inferred from homology"/>
<keyword evidence="5" id="KW-0812">Transmembrane</keyword>
<comment type="subcellular location">
    <subcellularLocation>
        <location evidence="1">Membrane</location>
        <topology evidence="1">Single-pass type I membrane protein</topology>
    </subcellularLocation>
</comment>
<evidence type="ECO:0000256" key="2">
    <source>
        <dbReference type="ARBA" id="ARBA00022527"/>
    </source>
</evidence>
<dbReference type="GO" id="GO:0005524">
    <property type="term" value="F:ATP binding"/>
    <property type="evidence" value="ECO:0007669"/>
    <property type="project" value="UniProtKB-UniRule"/>
</dbReference>
<keyword evidence="12" id="KW-1015">Disulfide bond</keyword>
<keyword evidence="11" id="KW-0472">Membrane</keyword>
<dbReference type="FunFam" id="3.30.200.20:FF:000059">
    <property type="entry name" value="S-receptor-like serine/threonine-protein kinase"/>
    <property type="match status" value="1"/>
</dbReference>
<evidence type="ECO:0000256" key="6">
    <source>
        <dbReference type="ARBA" id="ARBA00022729"/>
    </source>
</evidence>
<feature type="domain" description="Protein kinase" evidence="20">
    <location>
        <begin position="516"/>
        <end position="795"/>
    </location>
</feature>
<keyword evidence="8 17" id="KW-0418">Kinase</keyword>
<dbReference type="PROSITE" id="PS50927">
    <property type="entry name" value="BULB_LECTIN"/>
    <property type="match status" value="1"/>
</dbReference>
<dbReference type="GO" id="GO:0004674">
    <property type="term" value="F:protein serine/threonine kinase activity"/>
    <property type="evidence" value="ECO:0007669"/>
    <property type="project" value="UniProtKB-KW"/>
</dbReference>
<dbReference type="PROSITE" id="PS50948">
    <property type="entry name" value="PAN"/>
    <property type="match status" value="1"/>
</dbReference>
<dbReference type="Gene3D" id="2.90.10.10">
    <property type="entry name" value="Bulb-type lectin domain"/>
    <property type="match status" value="2"/>
</dbReference>
<dbReference type="InterPro" id="IPR011009">
    <property type="entry name" value="Kinase-like_dom_sf"/>
</dbReference>
<dbReference type="AlphaFoldDB" id="A0AAF0X264"/>
<dbReference type="PROSITE" id="PS00107">
    <property type="entry name" value="PROTEIN_KINASE_ATP"/>
    <property type="match status" value="1"/>
</dbReference>
<name>A0AAF0X264_DAUCS</name>
<feature type="binding site" evidence="18">
    <location>
        <position position="544"/>
    </location>
    <ligand>
        <name>ATP</name>
        <dbReference type="ChEBI" id="CHEBI:30616"/>
    </ligand>
</feature>
<evidence type="ECO:0000256" key="15">
    <source>
        <dbReference type="ARBA" id="ARBA00047899"/>
    </source>
</evidence>
<comment type="catalytic activity">
    <reaction evidence="16 17">
        <text>L-seryl-[protein] + ATP = O-phospho-L-seryl-[protein] + ADP + H(+)</text>
        <dbReference type="Rhea" id="RHEA:17989"/>
        <dbReference type="Rhea" id="RHEA-COMP:9863"/>
        <dbReference type="Rhea" id="RHEA-COMP:11604"/>
        <dbReference type="ChEBI" id="CHEBI:15378"/>
        <dbReference type="ChEBI" id="CHEBI:29999"/>
        <dbReference type="ChEBI" id="CHEBI:30616"/>
        <dbReference type="ChEBI" id="CHEBI:83421"/>
        <dbReference type="ChEBI" id="CHEBI:456216"/>
        <dbReference type="EC" id="2.7.11.1"/>
    </reaction>
</comment>
<keyword evidence="4 17" id="KW-0808">Transferase</keyword>
<dbReference type="SMART" id="SM00220">
    <property type="entry name" value="S_TKc"/>
    <property type="match status" value="1"/>
</dbReference>
<feature type="chain" id="PRO_5042209363" description="Receptor-like serine/threonine-protein kinase" evidence="19">
    <location>
        <begin position="20"/>
        <end position="798"/>
    </location>
</feature>
<dbReference type="InterPro" id="IPR000719">
    <property type="entry name" value="Prot_kinase_dom"/>
</dbReference>
<protein>
    <recommendedName>
        <fullName evidence="17">Receptor-like serine/threonine-protein kinase</fullName>
        <ecNumber evidence="17">2.7.11.1</ecNumber>
    </recommendedName>
</protein>
<dbReference type="Pfam" id="PF00069">
    <property type="entry name" value="Pkinase"/>
    <property type="match status" value="1"/>
</dbReference>
<keyword evidence="10" id="KW-1133">Transmembrane helix</keyword>
<evidence type="ECO:0000256" key="19">
    <source>
        <dbReference type="SAM" id="SignalP"/>
    </source>
</evidence>
<comment type="catalytic activity">
    <reaction evidence="15 17">
        <text>L-threonyl-[protein] + ATP = O-phospho-L-threonyl-[protein] + ADP + H(+)</text>
        <dbReference type="Rhea" id="RHEA:46608"/>
        <dbReference type="Rhea" id="RHEA-COMP:11060"/>
        <dbReference type="Rhea" id="RHEA-COMP:11605"/>
        <dbReference type="ChEBI" id="CHEBI:15378"/>
        <dbReference type="ChEBI" id="CHEBI:30013"/>
        <dbReference type="ChEBI" id="CHEBI:30616"/>
        <dbReference type="ChEBI" id="CHEBI:61977"/>
        <dbReference type="ChEBI" id="CHEBI:456216"/>
        <dbReference type="EC" id="2.7.11.1"/>
    </reaction>
</comment>
<accession>A0AAF0X264</accession>
<evidence type="ECO:0000256" key="14">
    <source>
        <dbReference type="ARBA" id="ARBA00023180"/>
    </source>
</evidence>
<gene>
    <name evidence="23" type="ORF">DCAR_0418324</name>
</gene>
<evidence type="ECO:0000256" key="7">
    <source>
        <dbReference type="ARBA" id="ARBA00022741"/>
    </source>
</evidence>
<dbReference type="EMBL" id="CP093346">
    <property type="protein sequence ID" value="WOG98978.1"/>
    <property type="molecule type" value="Genomic_DNA"/>
</dbReference>
<dbReference type="CDD" id="cd14066">
    <property type="entry name" value="STKc_IRAK"/>
    <property type="match status" value="1"/>
</dbReference>
<dbReference type="FunFam" id="1.10.510.10:FF:000537">
    <property type="entry name" value="Putative receptor-like protein kinase"/>
    <property type="match status" value="1"/>
</dbReference>
<dbReference type="InterPro" id="IPR017441">
    <property type="entry name" value="Protein_kinase_ATP_BS"/>
</dbReference>
<organism evidence="23 24">
    <name type="scientific">Daucus carota subsp. sativus</name>
    <name type="common">Carrot</name>
    <dbReference type="NCBI Taxonomy" id="79200"/>
    <lineage>
        <taxon>Eukaryota</taxon>
        <taxon>Viridiplantae</taxon>
        <taxon>Streptophyta</taxon>
        <taxon>Embryophyta</taxon>
        <taxon>Tracheophyta</taxon>
        <taxon>Spermatophyta</taxon>
        <taxon>Magnoliopsida</taxon>
        <taxon>eudicotyledons</taxon>
        <taxon>Gunneridae</taxon>
        <taxon>Pentapetalae</taxon>
        <taxon>asterids</taxon>
        <taxon>campanulids</taxon>
        <taxon>Apiales</taxon>
        <taxon>Apiaceae</taxon>
        <taxon>Apioideae</taxon>
        <taxon>Scandiceae</taxon>
        <taxon>Daucinae</taxon>
        <taxon>Daucus</taxon>
        <taxon>Daucus sect. Daucus</taxon>
    </lineage>
</organism>
<dbReference type="GO" id="GO:0016020">
    <property type="term" value="C:membrane"/>
    <property type="evidence" value="ECO:0007669"/>
    <property type="project" value="UniProtKB-SubCell"/>
</dbReference>
<dbReference type="SMART" id="SM00108">
    <property type="entry name" value="B_lectin"/>
    <property type="match status" value="1"/>
</dbReference>
<evidence type="ECO:0000256" key="3">
    <source>
        <dbReference type="ARBA" id="ARBA00022536"/>
    </source>
</evidence>
<evidence type="ECO:0000259" key="21">
    <source>
        <dbReference type="PROSITE" id="PS50927"/>
    </source>
</evidence>
<keyword evidence="2 17" id="KW-0723">Serine/threonine-protein kinase</keyword>
<dbReference type="InterPro" id="IPR003609">
    <property type="entry name" value="Pan_app"/>
</dbReference>
<evidence type="ECO:0000313" key="23">
    <source>
        <dbReference type="EMBL" id="WOG98978.1"/>
    </source>
</evidence>
<dbReference type="KEGG" id="dcr:108217830"/>
<dbReference type="PANTHER" id="PTHR47974">
    <property type="entry name" value="OS07G0415500 PROTEIN"/>
    <property type="match status" value="1"/>
</dbReference>
<evidence type="ECO:0000256" key="13">
    <source>
        <dbReference type="ARBA" id="ARBA00023170"/>
    </source>
</evidence>
<feature type="domain" description="Apple" evidence="22">
    <location>
        <begin position="335"/>
        <end position="422"/>
    </location>
</feature>
<dbReference type="InterPro" id="IPR008271">
    <property type="entry name" value="Ser/Thr_kinase_AS"/>
</dbReference>
<dbReference type="CDD" id="cd01098">
    <property type="entry name" value="PAN_AP_plant"/>
    <property type="match status" value="1"/>
</dbReference>
<dbReference type="InterPro" id="IPR000858">
    <property type="entry name" value="S_locus_glycoprot_dom"/>
</dbReference>
<sequence>MFVLFLLLSLLFSAKNSSCYHPYYLKQGSSFSVENEGDLLISKNGVFSAGFYKVGQNAFCFSVWYSCANDTVVWMANRDRPVNGKHTKLSLQKSGNLIIKDAGLSVFWSIENNSNSSNPVQLQLNDTGNLVLHTLNGRAYGDMIWQSFDSPTDTLLPNQALTRERRLVASRSGTNYSSGFYKLIFSDDNILSLVFNGLETDSVYWPDNSGLPWEVGRTSYNESRNAVLDSYGSFVSSDRFNFTVGDYGIRQESYRRLVLDSDGNIRVYSLNEKRMTWDVQWQAFSQPCKVHGICGENSLCSYGLGGRKCSCLPGYKMKNSKDWSTGCEPQLNYTCREGSGNDHEFIQIPHVEFNGYGMDDYQNYTLDQCRKQCLNICSCIAFYHLYNKNQGLYVCNLKALLLNGYKSSSVDNSMYIKLPRSVTSSSNKGNQESELTCVHDEYVLLDRLYKKKHENRSGQSIFWFTIAFGGFQIFCILVYKFKARGPSHTNSSMQKYHQVATGFKRFTYSDLKKASQNFNNEIGKGGGGIVYKAVLPDGRIAAIKRLNSSDEQGEAEFLAEVNVIVRLNHMNLIEIWEYCAEAKHRLLVYEYMEHGSLAENLYTNSLDWDKRYQIAVGTAKGLAYLHDECLEWVLHCDVKPENILLDSDYNPKVADFGLSKLLNRGTNISTSTFSKIRGTRGYMAPEWVYNLPITSKVDVYSYGIVMLELITGRSPMTTTSTLASSDSGLDGEEQRGVMSFVREKIREGAEIIDPNMNGAYDSGQLELLLKVAMQCAEDKKDARPSMSQVVDMLRFNQD</sequence>
<dbReference type="PROSITE" id="PS50011">
    <property type="entry name" value="PROTEIN_KINASE_DOM"/>
    <property type="match status" value="1"/>
</dbReference>
<reference evidence="23" key="2">
    <citation type="submission" date="2022-03" db="EMBL/GenBank/DDBJ databases">
        <title>Draft title - Genomic analysis of global carrot germplasm unveils the trajectory of domestication and the origin of high carotenoid orange carrot.</title>
        <authorList>
            <person name="Iorizzo M."/>
            <person name="Ellison S."/>
            <person name="Senalik D."/>
            <person name="Macko-Podgorni A."/>
            <person name="Grzebelus D."/>
            <person name="Bostan H."/>
            <person name="Rolling W."/>
            <person name="Curaba J."/>
            <person name="Simon P."/>
        </authorList>
    </citation>
    <scope>NUCLEOTIDE SEQUENCE</scope>
    <source>
        <tissue evidence="23">Leaf</tissue>
    </source>
</reference>
<dbReference type="Gene3D" id="1.10.510.10">
    <property type="entry name" value="Transferase(Phosphotransferase) domain 1"/>
    <property type="match status" value="1"/>
</dbReference>
<dbReference type="InterPro" id="IPR001480">
    <property type="entry name" value="Bulb-type_lectin_dom"/>
</dbReference>
<dbReference type="InterPro" id="IPR036426">
    <property type="entry name" value="Bulb-type_lectin_dom_sf"/>
</dbReference>
<dbReference type="PIRSF" id="PIRSF000641">
    <property type="entry name" value="SRK"/>
    <property type="match status" value="1"/>
</dbReference>
<dbReference type="PANTHER" id="PTHR47974:SF3">
    <property type="entry name" value="RECEPTOR-LIKE SERINE_THREONINE-PROTEIN KINASE"/>
    <property type="match status" value="1"/>
</dbReference>
<reference evidence="23" key="1">
    <citation type="journal article" date="2016" name="Nat. Genet.">
        <title>A high-quality carrot genome assembly provides new insights into carotenoid accumulation and asterid genome evolution.</title>
        <authorList>
            <person name="Iorizzo M."/>
            <person name="Ellison S."/>
            <person name="Senalik D."/>
            <person name="Zeng P."/>
            <person name="Satapoomin P."/>
            <person name="Huang J."/>
            <person name="Bowman M."/>
            <person name="Iovene M."/>
            <person name="Sanseverino W."/>
            <person name="Cavagnaro P."/>
            <person name="Yildiz M."/>
            <person name="Macko-Podgorni A."/>
            <person name="Moranska E."/>
            <person name="Grzebelus E."/>
            <person name="Grzebelus D."/>
            <person name="Ashrafi H."/>
            <person name="Zheng Z."/>
            <person name="Cheng S."/>
            <person name="Spooner D."/>
            <person name="Van Deynze A."/>
            <person name="Simon P."/>
        </authorList>
    </citation>
    <scope>NUCLEOTIDE SEQUENCE</scope>
    <source>
        <tissue evidence="23">Leaf</tissue>
    </source>
</reference>
<dbReference type="Gene3D" id="3.30.200.20">
    <property type="entry name" value="Phosphorylase Kinase, domain 1"/>
    <property type="match status" value="1"/>
</dbReference>
<dbReference type="EC" id="2.7.11.1" evidence="17"/>
<keyword evidence="3" id="KW-0245">EGF-like domain</keyword>
<evidence type="ECO:0000256" key="12">
    <source>
        <dbReference type="ARBA" id="ARBA00023157"/>
    </source>
</evidence>
<dbReference type="Pfam" id="PF01453">
    <property type="entry name" value="B_lectin"/>
    <property type="match status" value="1"/>
</dbReference>
<evidence type="ECO:0000256" key="17">
    <source>
        <dbReference type="PIRNR" id="PIRNR000641"/>
    </source>
</evidence>
<evidence type="ECO:0000259" key="20">
    <source>
        <dbReference type="PROSITE" id="PS50011"/>
    </source>
</evidence>
<keyword evidence="6 19" id="KW-0732">Signal</keyword>
<evidence type="ECO:0000256" key="11">
    <source>
        <dbReference type="ARBA" id="ARBA00023136"/>
    </source>
</evidence>
<dbReference type="CDD" id="cd00028">
    <property type="entry name" value="B_lectin"/>
    <property type="match status" value="1"/>
</dbReference>
<evidence type="ECO:0000256" key="9">
    <source>
        <dbReference type="ARBA" id="ARBA00022840"/>
    </source>
</evidence>
<dbReference type="GO" id="GO:0048544">
    <property type="term" value="P:recognition of pollen"/>
    <property type="evidence" value="ECO:0007669"/>
    <property type="project" value="InterPro"/>
</dbReference>
<evidence type="ECO:0000256" key="4">
    <source>
        <dbReference type="ARBA" id="ARBA00022679"/>
    </source>
</evidence>
<evidence type="ECO:0000256" key="16">
    <source>
        <dbReference type="ARBA" id="ARBA00048679"/>
    </source>
</evidence>
<evidence type="ECO:0000256" key="5">
    <source>
        <dbReference type="ARBA" id="ARBA00022692"/>
    </source>
</evidence>
<dbReference type="CDD" id="cd00053">
    <property type="entry name" value="EGF"/>
    <property type="match status" value="1"/>
</dbReference>
<feature type="domain" description="Bulb-type lectin" evidence="21">
    <location>
        <begin position="25"/>
        <end position="145"/>
    </location>
</feature>
<keyword evidence="14" id="KW-0325">Glycoprotein</keyword>
<comment type="similarity">
    <text evidence="17">Belongs to the protein kinase superfamily. Ser/Thr protein kinase family.</text>
</comment>
<keyword evidence="13" id="KW-0675">Receptor</keyword>